<accession>A0AAI9G5W7</accession>
<dbReference type="InterPro" id="IPR012749">
    <property type="entry name" value="WecE-like"/>
</dbReference>
<protein>
    <submittedName>
        <fullName evidence="6">dTDP-4-amino-4,6-dideoxygalactose transaminase</fullName>
        <ecNumber evidence="6">2.6.1.59</ecNumber>
    </submittedName>
</protein>
<dbReference type="NCBIfam" id="TIGR02379">
    <property type="entry name" value="ECA_wecE"/>
    <property type="match status" value="1"/>
</dbReference>
<evidence type="ECO:0000256" key="5">
    <source>
        <dbReference type="RuleBase" id="RU004508"/>
    </source>
</evidence>
<evidence type="ECO:0000256" key="2">
    <source>
        <dbReference type="ARBA" id="ARBA00037999"/>
    </source>
</evidence>
<comment type="similarity">
    <text evidence="2 5">Belongs to the DegT/DnrJ/EryC1 family.</text>
</comment>
<dbReference type="PANTHER" id="PTHR30244">
    <property type="entry name" value="TRANSAMINASE"/>
    <property type="match status" value="1"/>
</dbReference>
<dbReference type="NCBIfam" id="NF008687">
    <property type="entry name" value="PRK11706.1"/>
    <property type="match status" value="1"/>
</dbReference>
<dbReference type="SUPFAM" id="SSF53383">
    <property type="entry name" value="PLP-dependent transferases"/>
    <property type="match status" value="1"/>
</dbReference>
<proteinExistence type="inferred from homology"/>
<dbReference type="FunFam" id="3.40.640.10:FF:000037">
    <property type="entry name" value="dTDP-4-amino-4,6-dideoxygalactose transaminase"/>
    <property type="match status" value="1"/>
</dbReference>
<dbReference type="GO" id="GO:0019180">
    <property type="term" value="F:dTDP-4-amino-4,6-dideoxygalactose transaminase activity"/>
    <property type="evidence" value="ECO:0007669"/>
    <property type="project" value="UniProtKB-EC"/>
</dbReference>
<dbReference type="InterPro" id="IPR015421">
    <property type="entry name" value="PyrdxlP-dep_Trfase_major"/>
</dbReference>
<comment type="caution">
    <text evidence="6">The sequence shown here is derived from an EMBL/GenBank/DDBJ whole genome shotgun (WGS) entry which is preliminary data.</text>
</comment>
<dbReference type="EC" id="2.6.1.59" evidence="6"/>
<evidence type="ECO:0000256" key="1">
    <source>
        <dbReference type="ARBA" id="ARBA00022898"/>
    </source>
</evidence>
<name>A0AAI9G5W7_STEMA</name>
<dbReference type="EMBL" id="ABLTIR010000122">
    <property type="protein sequence ID" value="EKZ1928678.1"/>
    <property type="molecule type" value="Genomic_DNA"/>
</dbReference>
<dbReference type="InterPro" id="IPR015424">
    <property type="entry name" value="PyrdxlP-dep_Trfase"/>
</dbReference>
<evidence type="ECO:0000256" key="3">
    <source>
        <dbReference type="PIRSR" id="PIRSR000390-1"/>
    </source>
</evidence>
<dbReference type="PIRSF" id="PIRSF000390">
    <property type="entry name" value="PLP_StrS"/>
    <property type="match status" value="1"/>
</dbReference>
<feature type="modified residue" description="N6-(pyridoxal phosphate)lysine" evidence="4">
    <location>
        <position position="181"/>
    </location>
</feature>
<organism evidence="6 7">
    <name type="scientific">Stenotrophomonas maltophilia</name>
    <name type="common">Pseudomonas maltophilia</name>
    <name type="synonym">Xanthomonas maltophilia</name>
    <dbReference type="NCBI Taxonomy" id="40324"/>
    <lineage>
        <taxon>Bacteria</taxon>
        <taxon>Pseudomonadati</taxon>
        <taxon>Pseudomonadota</taxon>
        <taxon>Gammaproteobacteria</taxon>
        <taxon>Lysobacterales</taxon>
        <taxon>Lysobacteraceae</taxon>
        <taxon>Stenotrophomonas</taxon>
        <taxon>Stenotrophomonas maltophilia group</taxon>
    </lineage>
</organism>
<keyword evidence="1 4" id="KW-0663">Pyridoxal phosphate</keyword>
<dbReference type="GO" id="GO:0000271">
    <property type="term" value="P:polysaccharide biosynthetic process"/>
    <property type="evidence" value="ECO:0007669"/>
    <property type="project" value="TreeGrafter"/>
</dbReference>
<dbReference type="CDD" id="cd00616">
    <property type="entry name" value="AHBA_syn"/>
    <property type="match status" value="1"/>
</dbReference>
<evidence type="ECO:0000313" key="6">
    <source>
        <dbReference type="EMBL" id="EKZ1928678.1"/>
    </source>
</evidence>
<dbReference type="AlphaFoldDB" id="A0AAI9G5W7"/>
<dbReference type="GO" id="GO:0030170">
    <property type="term" value="F:pyridoxal phosphate binding"/>
    <property type="evidence" value="ECO:0007669"/>
    <property type="project" value="TreeGrafter"/>
</dbReference>
<dbReference type="PANTHER" id="PTHR30244:SF34">
    <property type="entry name" value="DTDP-4-AMINO-4,6-DIDEOXYGALACTOSE TRANSAMINASE"/>
    <property type="match status" value="1"/>
</dbReference>
<sequence>MIPFNKPFMTGRELEHIAQAHANGHLSGDGPFTKQCHAWLNQRTGASASLLTHSCTSALEMAALLLELVPGDEVIMPSYTFVSTSNAFVLRGAVPVFVDIRADTLNIDERLIEAAITPRTKAICVVHYAGVSCEMDEILAIANRHGLAVVEDAAQGIMSTYKGRPLGTIGDLGALSFHETKNIISGEGGALLCRDQEHAERAEIIREKGTNRSRFFRGQVDKYTWVDVGSSFLPGEITAAFLSAQMDAAEDITARRLAIWDRYHAWAEKHERDGKLQRPTVPAHCTHNAHMYYVLLPSLEVRSRFIAEMKQRGVQTVFHYIPLHSSPAGLERGRTGSDMTVTDDISVRLVRLPLWVGVEGEMDTLLQHADAALDVALG</sequence>
<dbReference type="InterPro" id="IPR000653">
    <property type="entry name" value="DegT/StrS_aminotransferase"/>
</dbReference>
<evidence type="ECO:0000313" key="7">
    <source>
        <dbReference type="Proteomes" id="UP001225498"/>
    </source>
</evidence>
<dbReference type="RefSeq" id="WP_005407978.1">
    <property type="nucleotide sequence ID" value="NZ_CP040430.1"/>
</dbReference>
<dbReference type="Gene3D" id="3.40.640.10">
    <property type="entry name" value="Type I PLP-dependent aspartate aminotransferase-like (Major domain)"/>
    <property type="match status" value="1"/>
</dbReference>
<dbReference type="Proteomes" id="UP001225498">
    <property type="component" value="Unassembled WGS sequence"/>
</dbReference>
<evidence type="ECO:0000256" key="4">
    <source>
        <dbReference type="PIRSR" id="PIRSR000390-2"/>
    </source>
</evidence>
<feature type="active site" description="Proton acceptor" evidence="3">
    <location>
        <position position="181"/>
    </location>
</feature>
<keyword evidence="6" id="KW-0808">Transferase</keyword>
<dbReference type="Pfam" id="PF01041">
    <property type="entry name" value="DegT_DnrJ_EryC1"/>
    <property type="match status" value="1"/>
</dbReference>
<reference evidence="6" key="1">
    <citation type="submission" date="2023-08" db="EMBL/GenBank/DDBJ databases">
        <authorList>
            <consortium name="Clinical and Environmental Microbiology Branch: Whole genome sequencing antimicrobial resistance pathogens in the healthcare setting"/>
        </authorList>
    </citation>
    <scope>NUCLEOTIDE SEQUENCE</scope>
    <source>
        <strain evidence="6">2023CJ-00293</strain>
    </source>
</reference>
<keyword evidence="6" id="KW-0032">Aminotransferase</keyword>
<gene>
    <name evidence="6" type="primary">rffA</name>
    <name evidence="6" type="synonym">fcnA</name>
    <name evidence="6" type="synonym">wecE</name>
    <name evidence="6" type="ORF">REH87_003728</name>
</gene>